<keyword evidence="5 11" id="KW-0479">Metal-binding</keyword>
<dbReference type="GO" id="GO:0009055">
    <property type="term" value="F:electron transfer activity"/>
    <property type="evidence" value="ECO:0007669"/>
    <property type="project" value="UniProtKB-UniRule"/>
</dbReference>
<evidence type="ECO:0000256" key="8">
    <source>
        <dbReference type="ARBA" id="ARBA00022982"/>
    </source>
</evidence>
<dbReference type="GO" id="GO:0050660">
    <property type="term" value="F:flavin adenine dinucleotide binding"/>
    <property type="evidence" value="ECO:0007669"/>
    <property type="project" value="InterPro"/>
</dbReference>
<name>A0A2P8QZW0_9BACT</name>
<feature type="binding site" evidence="11 13">
    <location>
        <position position="216"/>
    </location>
    <ligand>
        <name>[2Fe-2S] cluster</name>
        <dbReference type="ChEBI" id="CHEBI:190135"/>
    </ligand>
</feature>
<proteinExistence type="inferred from homology"/>
<keyword evidence="16" id="KW-1185">Reference proteome</keyword>
<dbReference type="Pfam" id="PF10418">
    <property type="entry name" value="DHODB_Fe-S_bind"/>
    <property type="match status" value="1"/>
</dbReference>
<keyword evidence="7 11" id="KW-0665">Pyrimidine biosynthesis</keyword>
<comment type="pathway">
    <text evidence="11">Pyrimidine metabolism; UMP biosynthesis via de novo pathway; orotate from (S)-dihydroorotate (NAD(+) route): step 1/1.</text>
</comment>
<feature type="domain" description="FAD-binding FR-type" evidence="14">
    <location>
        <begin position="2"/>
        <end position="96"/>
    </location>
</feature>
<dbReference type="Proteomes" id="UP000240535">
    <property type="component" value="Unassembled WGS sequence"/>
</dbReference>
<dbReference type="PROSITE" id="PS51384">
    <property type="entry name" value="FAD_FR"/>
    <property type="match status" value="1"/>
</dbReference>
<evidence type="ECO:0000256" key="12">
    <source>
        <dbReference type="PIRSR" id="PIRSR006816-1"/>
    </source>
</evidence>
<comment type="caution">
    <text evidence="15">The sequence shown here is derived from an EMBL/GenBank/DDBJ whole genome shotgun (WGS) entry which is preliminary data.</text>
</comment>
<dbReference type="SUPFAM" id="SSF63380">
    <property type="entry name" value="Riboflavin synthase domain-like"/>
    <property type="match status" value="1"/>
</dbReference>
<evidence type="ECO:0000256" key="7">
    <source>
        <dbReference type="ARBA" id="ARBA00022975"/>
    </source>
</evidence>
<dbReference type="Gene3D" id="2.40.30.10">
    <property type="entry name" value="Translation factors"/>
    <property type="match status" value="1"/>
</dbReference>
<organism evidence="15 16">
    <name type="scientific">Campylobacter blaseri</name>
    <dbReference type="NCBI Taxonomy" id="2042961"/>
    <lineage>
        <taxon>Bacteria</taxon>
        <taxon>Pseudomonadati</taxon>
        <taxon>Campylobacterota</taxon>
        <taxon>Epsilonproteobacteria</taxon>
        <taxon>Campylobacterales</taxon>
        <taxon>Campylobacteraceae</taxon>
        <taxon>Campylobacter</taxon>
    </lineage>
</organism>
<dbReference type="InterPro" id="IPR039261">
    <property type="entry name" value="FNR_nucleotide-bd"/>
</dbReference>
<dbReference type="GO" id="GO:0046872">
    <property type="term" value="F:metal ion binding"/>
    <property type="evidence" value="ECO:0007669"/>
    <property type="project" value="UniProtKB-KW"/>
</dbReference>
<dbReference type="InterPro" id="IPR017927">
    <property type="entry name" value="FAD-bd_FR_type"/>
</dbReference>
<dbReference type="InterPro" id="IPR037117">
    <property type="entry name" value="Dihydroorotate_DH_ele_sf"/>
</dbReference>
<dbReference type="Gene3D" id="2.10.240.10">
    <property type="entry name" value="Dihydroorotate dehydrogenase, electron transfer subunit"/>
    <property type="match status" value="1"/>
</dbReference>
<keyword evidence="3 11" id="KW-0285">Flavoprotein</keyword>
<dbReference type="InterPro" id="IPR019480">
    <property type="entry name" value="Dihydroorotate_DH_Fe-S-bd"/>
</dbReference>
<keyword evidence="8 11" id="KW-0249">Electron transport</keyword>
<dbReference type="GO" id="GO:0016491">
    <property type="term" value="F:oxidoreductase activity"/>
    <property type="evidence" value="ECO:0007669"/>
    <property type="project" value="InterPro"/>
</dbReference>
<accession>A0A2P8QZW0</accession>
<keyword evidence="10 11" id="KW-0411">Iron-sulfur</keyword>
<dbReference type="InterPro" id="IPR050353">
    <property type="entry name" value="PyrK_electron_transfer"/>
</dbReference>
<comment type="cofactor">
    <cofactor evidence="11">
        <name>[2Fe-2S] cluster</name>
        <dbReference type="ChEBI" id="CHEBI:190135"/>
    </cofactor>
    <text evidence="11">Binds 1 [2Fe-2S] cluster per subunit.</text>
</comment>
<dbReference type="EMBL" id="PDHH01000005">
    <property type="protein sequence ID" value="PSM51772.1"/>
    <property type="molecule type" value="Genomic_DNA"/>
</dbReference>
<dbReference type="AlphaFoldDB" id="A0A2P8QZW0"/>
<evidence type="ECO:0000313" key="15">
    <source>
        <dbReference type="EMBL" id="PSM51772.1"/>
    </source>
</evidence>
<comment type="caution">
    <text evidence="11">Lacks conserved residue(s) required for the propagation of feature annotation.</text>
</comment>
<evidence type="ECO:0000256" key="2">
    <source>
        <dbReference type="ARBA" id="ARBA00022448"/>
    </source>
</evidence>
<feature type="binding site" evidence="11 13">
    <location>
        <position position="211"/>
    </location>
    <ligand>
        <name>[2Fe-2S] cluster</name>
        <dbReference type="ChEBI" id="CHEBI:190135"/>
    </ligand>
</feature>
<keyword evidence="9 11" id="KW-0408">Iron</keyword>
<evidence type="ECO:0000313" key="16">
    <source>
        <dbReference type="Proteomes" id="UP000240535"/>
    </source>
</evidence>
<evidence type="ECO:0000256" key="4">
    <source>
        <dbReference type="ARBA" id="ARBA00022714"/>
    </source>
</evidence>
<protein>
    <recommendedName>
        <fullName evidence="11">Dihydroorotate dehydrogenase B (NAD(+)), electron transfer subunit</fullName>
    </recommendedName>
    <alternativeName>
        <fullName evidence="11">Dihydroorotate oxidase B, electron transfer subunit</fullName>
    </alternativeName>
</protein>
<dbReference type="PRINTS" id="PR00409">
    <property type="entry name" value="PHDIOXRDTASE"/>
</dbReference>
<keyword evidence="6 11" id="KW-0274">FAD</keyword>
<gene>
    <name evidence="11" type="primary">pyrK</name>
    <name evidence="15" type="ORF">CQ405_06490</name>
</gene>
<dbReference type="GO" id="GO:0044205">
    <property type="term" value="P:'de novo' UMP biosynthetic process"/>
    <property type="evidence" value="ECO:0007669"/>
    <property type="project" value="UniProtKB-UniRule"/>
</dbReference>
<feature type="binding site" evidence="11 13">
    <location>
        <position position="219"/>
    </location>
    <ligand>
        <name>[2Fe-2S] cluster</name>
        <dbReference type="ChEBI" id="CHEBI:190135"/>
    </ligand>
</feature>
<comment type="cofactor">
    <cofactor evidence="11 12">
        <name>FAD</name>
        <dbReference type="ChEBI" id="CHEBI:57692"/>
    </cofactor>
    <text evidence="11 12">Binds 1 FAD per subunit.</text>
</comment>
<evidence type="ECO:0000256" key="1">
    <source>
        <dbReference type="ARBA" id="ARBA00006422"/>
    </source>
</evidence>
<sequence>MKKIENYEILQNNKIAKNTFKMVLKGDTSLITNSGQFINITIEDKFLKRPISICDYDKDSLTIIYKVFGEGTKWLSLQKSGKIIEALMPLGNGYTLKDTKEALLIGGGVGVPPLYNLAKKLVQKGVKVDIILGFNTKDDAFYIDEFREFDKDIKVSTIDGSIGVKGFVTDCMDERLQNLYYYTCGPLPMLKAIFNLTKASGQISFEERMGCGFGACMGCSHKTKDGYKRICKEGPVLQSEEVLW</sequence>
<evidence type="ECO:0000256" key="11">
    <source>
        <dbReference type="HAMAP-Rule" id="MF_01211"/>
    </source>
</evidence>
<comment type="subunit">
    <text evidence="11">Heterotetramer of 2 PyrK and 2 PyrD type B subunits.</text>
</comment>
<feature type="binding site" evidence="11 12">
    <location>
        <begin position="71"/>
        <end position="72"/>
    </location>
    <ligand>
        <name>FAD</name>
        <dbReference type="ChEBI" id="CHEBI:57692"/>
    </ligand>
</feature>
<dbReference type="SUPFAM" id="SSF52343">
    <property type="entry name" value="Ferredoxin reductase-like, C-terminal NADP-linked domain"/>
    <property type="match status" value="1"/>
</dbReference>
<dbReference type="HAMAP" id="MF_01211">
    <property type="entry name" value="DHODB_Fe_S_bind"/>
    <property type="match status" value="1"/>
</dbReference>
<evidence type="ECO:0000256" key="10">
    <source>
        <dbReference type="ARBA" id="ARBA00023014"/>
    </source>
</evidence>
<dbReference type="InterPro" id="IPR001433">
    <property type="entry name" value="OxRdtase_FAD/NAD-bd"/>
</dbReference>
<dbReference type="InterPro" id="IPR017938">
    <property type="entry name" value="Riboflavin_synthase-like_b-brl"/>
</dbReference>
<reference evidence="16" key="1">
    <citation type="submission" date="2017-10" db="EMBL/GenBank/DDBJ databases">
        <title>Campylobacter species from seals.</title>
        <authorList>
            <person name="Gilbert M.J."/>
            <person name="Zomer A.L."/>
            <person name="Timmerman A.J."/>
            <person name="Duim B."/>
            <person name="Wagenaar J.A."/>
        </authorList>
    </citation>
    <scope>NUCLEOTIDE SEQUENCE [LARGE SCALE GENOMIC DNA]</scope>
    <source>
        <strain evidence="16">17S00004-5</strain>
    </source>
</reference>
<feature type="binding site" evidence="11 12">
    <location>
        <begin position="49"/>
        <end position="52"/>
    </location>
    <ligand>
        <name>FAD</name>
        <dbReference type="ChEBI" id="CHEBI:57692"/>
    </ligand>
</feature>
<dbReference type="PANTHER" id="PTHR43513">
    <property type="entry name" value="DIHYDROOROTATE DEHYDROGENASE B (NAD(+)), ELECTRON TRANSFER SUBUNIT"/>
    <property type="match status" value="1"/>
</dbReference>
<dbReference type="InterPro" id="IPR012165">
    <property type="entry name" value="Cyt_c3_hydrogenase_gsu"/>
</dbReference>
<dbReference type="OrthoDB" id="9796486at2"/>
<dbReference type="PANTHER" id="PTHR43513:SF3">
    <property type="entry name" value="DIHYDROOROTATE DEHYDROGENASE B (NAD(+)), ELECTRON TRANSFER SUBUNIT-RELATED"/>
    <property type="match status" value="1"/>
</dbReference>
<evidence type="ECO:0000256" key="3">
    <source>
        <dbReference type="ARBA" id="ARBA00022630"/>
    </source>
</evidence>
<comment type="similarity">
    <text evidence="1 11">Belongs to the PyrK family.</text>
</comment>
<dbReference type="Gene3D" id="3.40.50.80">
    <property type="entry name" value="Nucleotide-binding domain of ferredoxin-NADP reductase (FNR) module"/>
    <property type="match status" value="1"/>
</dbReference>
<comment type="function">
    <text evidence="11">Responsible for channeling the electrons from the oxidation of dihydroorotate from the FMN redox center in the PyrD type B subunit to the ultimate electron acceptor NAD(+).</text>
</comment>
<keyword evidence="2 11" id="KW-0813">Transport</keyword>
<dbReference type="GO" id="GO:0051537">
    <property type="term" value="F:2 iron, 2 sulfur cluster binding"/>
    <property type="evidence" value="ECO:0007669"/>
    <property type="project" value="UniProtKB-KW"/>
</dbReference>
<dbReference type="CDD" id="cd06218">
    <property type="entry name" value="DHOD_e_trans"/>
    <property type="match status" value="1"/>
</dbReference>
<dbReference type="RefSeq" id="WP_106871880.1">
    <property type="nucleotide sequence ID" value="NZ_CP053841.1"/>
</dbReference>
<comment type="cofactor">
    <cofactor evidence="13">
        <name>[2Fe-2S] cluster</name>
        <dbReference type="ChEBI" id="CHEBI:190135"/>
    </cofactor>
    <text evidence="13">Binds 1 [2Fe-2S] cluster per subunit.</text>
</comment>
<dbReference type="UniPathway" id="UPA00070">
    <property type="reaction ID" value="UER00945"/>
</dbReference>
<evidence type="ECO:0000256" key="6">
    <source>
        <dbReference type="ARBA" id="ARBA00022827"/>
    </source>
</evidence>
<keyword evidence="4 11" id="KW-0001">2Fe-2S</keyword>
<evidence type="ECO:0000256" key="13">
    <source>
        <dbReference type="PIRSR" id="PIRSR006816-2"/>
    </source>
</evidence>
<evidence type="ECO:0000259" key="14">
    <source>
        <dbReference type="PROSITE" id="PS51384"/>
    </source>
</evidence>
<evidence type="ECO:0000256" key="5">
    <source>
        <dbReference type="ARBA" id="ARBA00022723"/>
    </source>
</evidence>
<dbReference type="InterPro" id="IPR023455">
    <property type="entry name" value="Dihydroorotate_DHASE_ETsu"/>
</dbReference>
<dbReference type="PIRSF" id="PIRSF006816">
    <property type="entry name" value="Cyc3_hyd_g"/>
    <property type="match status" value="1"/>
</dbReference>
<feature type="binding site" evidence="11 13">
    <location>
        <position position="231"/>
    </location>
    <ligand>
        <name>[2Fe-2S] cluster</name>
        <dbReference type="ChEBI" id="CHEBI:190135"/>
    </ligand>
</feature>
<evidence type="ECO:0000256" key="9">
    <source>
        <dbReference type="ARBA" id="ARBA00023004"/>
    </source>
</evidence>
<dbReference type="Pfam" id="PF00175">
    <property type="entry name" value="NAD_binding_1"/>
    <property type="match status" value="1"/>
</dbReference>